<dbReference type="PANTHER" id="PTHR43304:SF1">
    <property type="entry name" value="PAC DOMAIN-CONTAINING PROTEIN"/>
    <property type="match status" value="1"/>
</dbReference>
<dbReference type="GO" id="GO:0004673">
    <property type="term" value="F:protein histidine kinase activity"/>
    <property type="evidence" value="ECO:0007669"/>
    <property type="project" value="UniProtKB-EC"/>
</dbReference>
<feature type="domain" description="PAS" evidence="6">
    <location>
        <begin position="322"/>
        <end position="392"/>
    </location>
</feature>
<dbReference type="InterPro" id="IPR001610">
    <property type="entry name" value="PAC"/>
</dbReference>
<evidence type="ECO:0000259" key="7">
    <source>
        <dbReference type="PROSITE" id="PS50113"/>
    </source>
</evidence>
<dbReference type="EC" id="2.7.13.3" evidence="2"/>
<keyword evidence="3" id="KW-0597">Phosphoprotein</keyword>
<proteinExistence type="predicted"/>
<dbReference type="InterPro" id="IPR000700">
    <property type="entry name" value="PAS-assoc_C"/>
</dbReference>
<evidence type="ECO:0000313" key="9">
    <source>
        <dbReference type="Proteomes" id="UP000319040"/>
    </source>
</evidence>
<protein>
    <recommendedName>
        <fullName evidence="2">histidine kinase</fullName>
        <ecNumber evidence="2">2.7.13.3</ecNumber>
    </recommendedName>
</protein>
<name>A0A521EU45_SACCC</name>
<evidence type="ECO:0000259" key="6">
    <source>
        <dbReference type="PROSITE" id="PS50112"/>
    </source>
</evidence>
<dbReference type="Pfam" id="PF13426">
    <property type="entry name" value="PAS_9"/>
    <property type="match status" value="1"/>
</dbReference>
<dbReference type="InterPro" id="IPR013655">
    <property type="entry name" value="PAS_fold_3"/>
</dbReference>
<dbReference type="PROSITE" id="PS50113">
    <property type="entry name" value="PAC"/>
    <property type="match status" value="1"/>
</dbReference>
<sequence length="607" mass="70497">MPISKNSAYRKAKRKQRQRYALLCGKIKQKNKVLQASRRVLNAHSVGPKSEADHRMIRKKQVITSQHLYKSLFNNLPEAFGLYELVFNEDKEPVDYIIRDVNSRLLQLYNLSRDELIDKKGNEIFAHCAYEWRQMFAEVALSGGVKKYVEYVEKLDKYYELHAYSPQLNFFAVVYNDITESEKAKAALLVQKNRTEGILRGTNAGTWDWNIQSNEFFVNERWAQILGYTIDELEPISEAMVYDFFASEDKVRVKEIMERVFAKELDYFDVESRQKHKKGHFVWVHSKGSVVEWDEDGKPLRMMGTYLDVSDKKETALALADSEKRFKKVFDKSKAVMYIVDPETTEIIDVNDTAVKFYGYSRESLLGMSMDQINVLSREEIAAKMKLAKQEEQSVFRFEHRLASGHIRNVNVIASLIKVNNQAFLHSIALDTTKAIKAEYKIKQINKRLVGLDNIIHYKASSINDLLDFTLKQSIEFTNSDLGAVYHCDIEKGLFYLNNWSQNVQLTHPYASQSQHVDNMDCLNKALQLRRAVIENKPTQYYPFQKSENLKDELLKSITLPVIANNKVVALFWLATQNNSYTKFHAEQLMLLLDTAWIMVEKQRMKG</sequence>
<dbReference type="RefSeq" id="WP_185957587.1">
    <property type="nucleotide sequence ID" value="NZ_FXTB01000011.1"/>
</dbReference>
<keyword evidence="5" id="KW-0418">Kinase</keyword>
<dbReference type="SMART" id="SM00091">
    <property type="entry name" value="PAS"/>
    <property type="match status" value="3"/>
</dbReference>
<dbReference type="SUPFAM" id="SSF55785">
    <property type="entry name" value="PYP-like sensor domain (PAS domain)"/>
    <property type="match status" value="3"/>
</dbReference>
<evidence type="ECO:0000256" key="4">
    <source>
        <dbReference type="ARBA" id="ARBA00022679"/>
    </source>
</evidence>
<keyword evidence="9" id="KW-1185">Reference proteome</keyword>
<dbReference type="AlphaFoldDB" id="A0A521EU45"/>
<dbReference type="SMART" id="SM00086">
    <property type="entry name" value="PAC"/>
    <property type="match status" value="1"/>
</dbReference>
<dbReference type="InterPro" id="IPR052162">
    <property type="entry name" value="Sensor_kinase/Photoreceptor"/>
</dbReference>
<comment type="catalytic activity">
    <reaction evidence="1">
        <text>ATP + protein L-histidine = ADP + protein N-phospho-L-histidine.</text>
        <dbReference type="EC" id="2.7.13.3"/>
    </reaction>
</comment>
<evidence type="ECO:0000256" key="5">
    <source>
        <dbReference type="ARBA" id="ARBA00022777"/>
    </source>
</evidence>
<dbReference type="Proteomes" id="UP000319040">
    <property type="component" value="Unassembled WGS sequence"/>
</dbReference>
<dbReference type="InterPro" id="IPR000014">
    <property type="entry name" value="PAS"/>
</dbReference>
<accession>A0A521EU45</accession>
<organism evidence="8 9">
    <name type="scientific">Saccharicrinis carchari</name>
    <dbReference type="NCBI Taxonomy" id="1168039"/>
    <lineage>
        <taxon>Bacteria</taxon>
        <taxon>Pseudomonadati</taxon>
        <taxon>Bacteroidota</taxon>
        <taxon>Bacteroidia</taxon>
        <taxon>Marinilabiliales</taxon>
        <taxon>Marinilabiliaceae</taxon>
        <taxon>Saccharicrinis</taxon>
    </lineage>
</organism>
<dbReference type="NCBIfam" id="TIGR00229">
    <property type="entry name" value="sensory_box"/>
    <property type="match status" value="2"/>
</dbReference>
<dbReference type="InterPro" id="IPR003018">
    <property type="entry name" value="GAF"/>
</dbReference>
<keyword evidence="4" id="KW-0808">Transferase</keyword>
<evidence type="ECO:0000256" key="1">
    <source>
        <dbReference type="ARBA" id="ARBA00000085"/>
    </source>
</evidence>
<evidence type="ECO:0000256" key="2">
    <source>
        <dbReference type="ARBA" id="ARBA00012438"/>
    </source>
</evidence>
<dbReference type="SUPFAM" id="SSF55781">
    <property type="entry name" value="GAF domain-like"/>
    <property type="match status" value="1"/>
</dbReference>
<dbReference type="InterPro" id="IPR035965">
    <property type="entry name" value="PAS-like_dom_sf"/>
</dbReference>
<dbReference type="CDD" id="cd00130">
    <property type="entry name" value="PAS"/>
    <property type="match status" value="2"/>
</dbReference>
<dbReference type="Gene3D" id="3.30.450.20">
    <property type="entry name" value="PAS domain"/>
    <property type="match status" value="3"/>
</dbReference>
<evidence type="ECO:0000256" key="3">
    <source>
        <dbReference type="ARBA" id="ARBA00022553"/>
    </source>
</evidence>
<dbReference type="Pfam" id="PF08447">
    <property type="entry name" value="PAS_3"/>
    <property type="match status" value="1"/>
</dbReference>
<dbReference type="PROSITE" id="PS50112">
    <property type="entry name" value="PAS"/>
    <property type="match status" value="2"/>
</dbReference>
<dbReference type="EMBL" id="FXTB01000011">
    <property type="protein sequence ID" value="SMO87417.1"/>
    <property type="molecule type" value="Genomic_DNA"/>
</dbReference>
<feature type="domain" description="PAS" evidence="6">
    <location>
        <begin position="191"/>
        <end position="264"/>
    </location>
</feature>
<evidence type="ECO:0000313" key="8">
    <source>
        <dbReference type="EMBL" id="SMO87417.1"/>
    </source>
</evidence>
<dbReference type="PANTHER" id="PTHR43304">
    <property type="entry name" value="PHYTOCHROME-LIKE PROTEIN CPH1"/>
    <property type="match status" value="1"/>
</dbReference>
<dbReference type="Pfam" id="PF13185">
    <property type="entry name" value="GAF_2"/>
    <property type="match status" value="1"/>
</dbReference>
<reference evidence="8 9" key="1">
    <citation type="submission" date="2017-05" db="EMBL/GenBank/DDBJ databases">
        <authorList>
            <person name="Varghese N."/>
            <person name="Submissions S."/>
        </authorList>
    </citation>
    <scope>NUCLEOTIDE SEQUENCE [LARGE SCALE GENOMIC DNA]</scope>
    <source>
        <strain evidence="8 9">DSM 27040</strain>
    </source>
</reference>
<feature type="domain" description="PAC" evidence="7">
    <location>
        <begin position="268"/>
        <end position="321"/>
    </location>
</feature>
<gene>
    <name evidence="8" type="ORF">SAMN06265379_11143</name>
</gene>